<dbReference type="InParanoid" id="H2XVD1"/>
<evidence type="ECO:0000313" key="2">
    <source>
        <dbReference type="Proteomes" id="UP000008144"/>
    </source>
</evidence>
<reference evidence="1" key="4">
    <citation type="submission" date="2025-09" db="UniProtKB">
        <authorList>
            <consortium name="Ensembl"/>
        </authorList>
    </citation>
    <scope>IDENTIFICATION</scope>
</reference>
<reference evidence="1" key="3">
    <citation type="submission" date="2025-08" db="UniProtKB">
        <authorList>
            <consortium name="Ensembl"/>
        </authorList>
    </citation>
    <scope>IDENTIFICATION</scope>
</reference>
<evidence type="ECO:0000313" key="1">
    <source>
        <dbReference type="Ensembl" id="ENSCINP00000033615.1"/>
    </source>
</evidence>
<dbReference type="AlphaFoldDB" id="H2XVD1"/>
<proteinExistence type="predicted"/>
<protein>
    <submittedName>
        <fullName evidence="1">Uncharacterized protein</fullName>
    </submittedName>
</protein>
<dbReference type="Proteomes" id="UP000008144">
    <property type="component" value="Chromosome 8"/>
</dbReference>
<reference evidence="2" key="1">
    <citation type="journal article" date="2002" name="Science">
        <title>The draft genome of Ciona intestinalis: insights into chordate and vertebrate origins.</title>
        <authorList>
            <person name="Dehal P."/>
            <person name="Satou Y."/>
            <person name="Campbell R.K."/>
            <person name="Chapman J."/>
            <person name="Degnan B."/>
            <person name="De Tomaso A."/>
            <person name="Davidson B."/>
            <person name="Di Gregorio A."/>
            <person name="Gelpke M."/>
            <person name="Goodstein D.M."/>
            <person name="Harafuji N."/>
            <person name="Hastings K.E."/>
            <person name="Ho I."/>
            <person name="Hotta K."/>
            <person name="Huang W."/>
            <person name="Kawashima T."/>
            <person name="Lemaire P."/>
            <person name="Martinez D."/>
            <person name="Meinertzhagen I.A."/>
            <person name="Necula S."/>
            <person name="Nonaka M."/>
            <person name="Putnam N."/>
            <person name="Rash S."/>
            <person name="Saiga H."/>
            <person name="Satake M."/>
            <person name="Terry A."/>
            <person name="Yamada L."/>
            <person name="Wang H.G."/>
            <person name="Awazu S."/>
            <person name="Azumi K."/>
            <person name="Boore J."/>
            <person name="Branno M."/>
            <person name="Chin-Bow S."/>
            <person name="DeSantis R."/>
            <person name="Doyle S."/>
            <person name="Francino P."/>
            <person name="Keys D.N."/>
            <person name="Haga S."/>
            <person name="Hayashi H."/>
            <person name="Hino K."/>
            <person name="Imai K.S."/>
            <person name="Inaba K."/>
            <person name="Kano S."/>
            <person name="Kobayashi K."/>
            <person name="Kobayashi M."/>
            <person name="Lee B.I."/>
            <person name="Makabe K.W."/>
            <person name="Manohar C."/>
            <person name="Matassi G."/>
            <person name="Medina M."/>
            <person name="Mochizuki Y."/>
            <person name="Mount S."/>
            <person name="Morishita T."/>
            <person name="Miura S."/>
            <person name="Nakayama A."/>
            <person name="Nishizaka S."/>
            <person name="Nomoto H."/>
            <person name="Ohta F."/>
            <person name="Oishi K."/>
            <person name="Rigoutsos I."/>
            <person name="Sano M."/>
            <person name="Sasaki A."/>
            <person name="Sasakura Y."/>
            <person name="Shoguchi E."/>
            <person name="Shin-i T."/>
            <person name="Spagnuolo A."/>
            <person name="Stainier D."/>
            <person name="Suzuki M.M."/>
            <person name="Tassy O."/>
            <person name="Takatori N."/>
            <person name="Tokuoka M."/>
            <person name="Yagi K."/>
            <person name="Yoshizaki F."/>
            <person name="Wada S."/>
            <person name="Zhang C."/>
            <person name="Hyatt P.D."/>
            <person name="Larimer F."/>
            <person name="Detter C."/>
            <person name="Doggett N."/>
            <person name="Glavina T."/>
            <person name="Hawkins T."/>
            <person name="Richardson P."/>
            <person name="Lucas S."/>
            <person name="Kohara Y."/>
            <person name="Levine M."/>
            <person name="Satoh N."/>
            <person name="Rokhsar D.S."/>
        </authorList>
    </citation>
    <scope>NUCLEOTIDE SEQUENCE [LARGE SCALE GENOMIC DNA]</scope>
</reference>
<keyword evidence="2" id="KW-1185">Reference proteome</keyword>
<dbReference type="HOGENOM" id="CLU_2612113_0_0_1"/>
<dbReference type="EMBL" id="EAAA01002682">
    <property type="status" value="NOT_ANNOTATED_CDS"/>
    <property type="molecule type" value="Genomic_DNA"/>
</dbReference>
<dbReference type="Ensembl" id="ENSCINT00000032598.1">
    <property type="protein sequence ID" value="ENSCINP00000033615.1"/>
    <property type="gene ID" value="ENSCING00000020596.1"/>
</dbReference>
<name>H2XVD1_CIOIN</name>
<organism evidence="1 2">
    <name type="scientific">Ciona intestinalis</name>
    <name type="common">Transparent sea squirt</name>
    <name type="synonym">Ascidia intestinalis</name>
    <dbReference type="NCBI Taxonomy" id="7719"/>
    <lineage>
        <taxon>Eukaryota</taxon>
        <taxon>Metazoa</taxon>
        <taxon>Chordata</taxon>
        <taxon>Tunicata</taxon>
        <taxon>Ascidiacea</taxon>
        <taxon>Phlebobranchia</taxon>
        <taxon>Cionidae</taxon>
        <taxon>Ciona</taxon>
    </lineage>
</organism>
<accession>H2XVD1</accession>
<reference evidence="1" key="2">
    <citation type="journal article" date="2008" name="Genome Biol.">
        <title>Improved genome assembly and evidence-based global gene model set for the chordate Ciona intestinalis: new insight into intron and operon populations.</title>
        <authorList>
            <person name="Satou Y."/>
            <person name="Mineta K."/>
            <person name="Ogasawara M."/>
            <person name="Sasakura Y."/>
            <person name="Shoguchi E."/>
            <person name="Ueno K."/>
            <person name="Yamada L."/>
            <person name="Matsumoto J."/>
            <person name="Wasserscheid J."/>
            <person name="Dewar K."/>
            <person name="Wiley G.B."/>
            <person name="Macmil S.L."/>
            <person name="Roe B.A."/>
            <person name="Zeller R.W."/>
            <person name="Hastings K.E."/>
            <person name="Lemaire P."/>
            <person name="Lindquist E."/>
            <person name="Endo T."/>
            <person name="Hotta K."/>
            <person name="Inaba K."/>
        </authorList>
    </citation>
    <scope>NUCLEOTIDE SEQUENCE [LARGE SCALE GENOMIC DNA]</scope>
    <source>
        <strain evidence="1">wild type</strain>
    </source>
</reference>
<sequence length="79" mass="8408">RKEVELLRVGNIFLGSHLLSSAILPPEQSDRSHLAYHGSAGQFCSSLIQRSQSCEAVSGRGPNCRGCIQVGLGICRPAS</sequence>